<keyword evidence="2" id="KW-1185">Reference proteome</keyword>
<organism evidence="1 2">
    <name type="scientific">Trichuris suis</name>
    <name type="common">pig whipworm</name>
    <dbReference type="NCBI Taxonomy" id="68888"/>
    <lineage>
        <taxon>Eukaryota</taxon>
        <taxon>Metazoa</taxon>
        <taxon>Ecdysozoa</taxon>
        <taxon>Nematoda</taxon>
        <taxon>Enoplea</taxon>
        <taxon>Dorylaimia</taxon>
        <taxon>Trichinellida</taxon>
        <taxon>Trichuridae</taxon>
        <taxon>Trichuris</taxon>
    </lineage>
</organism>
<evidence type="ECO:0000313" key="2">
    <source>
        <dbReference type="Proteomes" id="UP000030764"/>
    </source>
</evidence>
<gene>
    <name evidence="1" type="ORF">M513_04459</name>
</gene>
<reference evidence="1 2" key="1">
    <citation type="journal article" date="2014" name="Nat. Genet.">
        <title>Genome and transcriptome of the porcine whipworm Trichuris suis.</title>
        <authorList>
            <person name="Jex A.R."/>
            <person name="Nejsum P."/>
            <person name="Schwarz E.M."/>
            <person name="Hu L."/>
            <person name="Young N.D."/>
            <person name="Hall R.S."/>
            <person name="Korhonen P.K."/>
            <person name="Liao S."/>
            <person name="Thamsborg S."/>
            <person name="Xia J."/>
            <person name="Xu P."/>
            <person name="Wang S."/>
            <person name="Scheerlinck J.P."/>
            <person name="Hofmann A."/>
            <person name="Sternberg P.W."/>
            <person name="Wang J."/>
            <person name="Gasser R.B."/>
        </authorList>
    </citation>
    <scope>NUCLEOTIDE SEQUENCE [LARGE SCALE GENOMIC DNA]</scope>
    <source>
        <strain evidence="1">DCEP-RM93M</strain>
    </source>
</reference>
<dbReference type="EMBL" id="KL363205">
    <property type="protein sequence ID" value="KFD54759.1"/>
    <property type="molecule type" value="Genomic_DNA"/>
</dbReference>
<name>A0A085MC13_9BILA</name>
<accession>A0A085MC13</accession>
<evidence type="ECO:0000313" key="1">
    <source>
        <dbReference type="EMBL" id="KFD54759.1"/>
    </source>
</evidence>
<dbReference type="AlphaFoldDB" id="A0A085MC13"/>
<protein>
    <recommendedName>
        <fullName evidence="3">DDE-1 domain-containing protein</fullName>
    </recommendedName>
</protein>
<dbReference type="Proteomes" id="UP000030764">
    <property type="component" value="Unassembled WGS sequence"/>
</dbReference>
<sequence length="131" mass="14452">MDGEYMASGRMRAPSLSLLCQFVINAWSKVKMETVMKSFRKCSISTALDGTGDDGPSDSDEELLWFTVCYGGRSKAVASFNDLLSRSKRNLSPQVKTETVIKSFQKCSMSTALDGIEDDELTDSDQDDVNL</sequence>
<proteinExistence type="predicted"/>
<evidence type="ECO:0008006" key="3">
    <source>
        <dbReference type="Google" id="ProtNLM"/>
    </source>
</evidence>